<dbReference type="GO" id="GO:0000155">
    <property type="term" value="F:phosphorelay sensor kinase activity"/>
    <property type="evidence" value="ECO:0007669"/>
    <property type="project" value="InterPro"/>
</dbReference>
<evidence type="ECO:0000256" key="19">
    <source>
        <dbReference type="ARBA" id="ARBA00023026"/>
    </source>
</evidence>
<feature type="domain" description="Histidine kinase" evidence="24">
    <location>
        <begin position="217"/>
        <end position="427"/>
    </location>
</feature>
<dbReference type="InterPro" id="IPR003594">
    <property type="entry name" value="HATPase_dom"/>
</dbReference>
<evidence type="ECO:0000256" key="1">
    <source>
        <dbReference type="ARBA" id="ARBA00000085"/>
    </source>
</evidence>
<evidence type="ECO:0000259" key="24">
    <source>
        <dbReference type="PROSITE" id="PS50109"/>
    </source>
</evidence>
<evidence type="ECO:0000256" key="12">
    <source>
        <dbReference type="ARBA" id="ARBA00022801"/>
    </source>
</evidence>
<comment type="catalytic activity">
    <reaction evidence="1">
        <text>ATP + protein L-histidine = ADP + protein N-phospho-L-histidine.</text>
        <dbReference type="EC" id="2.7.13.3"/>
    </reaction>
</comment>
<dbReference type="PROSITE" id="PS50885">
    <property type="entry name" value="HAMP"/>
    <property type="match status" value="1"/>
</dbReference>
<evidence type="ECO:0000256" key="23">
    <source>
        <dbReference type="SAM" id="Phobius"/>
    </source>
</evidence>
<comment type="cofactor">
    <cofactor evidence="3">
        <name>Mg(2+)</name>
        <dbReference type="ChEBI" id="CHEBI:18420"/>
    </cofactor>
</comment>
<evidence type="ECO:0000256" key="18">
    <source>
        <dbReference type="ARBA" id="ARBA00023016"/>
    </source>
</evidence>
<keyword evidence="17" id="KW-0902">Two-component regulatory system</keyword>
<feature type="transmembrane region" description="Helical" evidence="23">
    <location>
        <begin position="9"/>
        <end position="32"/>
    </location>
</feature>
<dbReference type="GO" id="GO:0005886">
    <property type="term" value="C:plasma membrane"/>
    <property type="evidence" value="ECO:0007669"/>
    <property type="project" value="UniProtKB-SubCell"/>
</dbReference>
<dbReference type="SUPFAM" id="SSF55874">
    <property type="entry name" value="ATPase domain of HSP90 chaperone/DNA topoisomerase II/histidine kinase"/>
    <property type="match status" value="1"/>
</dbReference>
<dbReference type="InterPro" id="IPR050980">
    <property type="entry name" value="2C_sensor_his_kinase"/>
</dbReference>
<keyword evidence="20" id="KW-0464">Manganese</keyword>
<dbReference type="SUPFAM" id="SSF47384">
    <property type="entry name" value="Homodimeric domain of signal transducing histidine kinase"/>
    <property type="match status" value="1"/>
</dbReference>
<dbReference type="EC" id="2.7.13.3" evidence="5"/>
<dbReference type="EMBL" id="RKLP01000001">
    <property type="protein sequence ID" value="RVW11411.1"/>
    <property type="molecule type" value="Genomic_DNA"/>
</dbReference>
<reference evidence="26 27" key="1">
    <citation type="submission" date="2018-11" db="EMBL/GenBank/DDBJ databases">
        <title>Rhodococcus spongicola sp. nov. and Rhodococcus xishaensis sp. nov. from marine sponges.</title>
        <authorList>
            <person name="Li L."/>
            <person name="Lin H.W."/>
        </authorList>
    </citation>
    <scope>NUCLEOTIDE SEQUENCE [LARGE SCALE GENOMIC DNA]</scope>
    <source>
        <strain evidence="26 27">CCTCC AB2014297</strain>
    </source>
</reference>
<keyword evidence="12" id="KW-0378">Hydrolase</keyword>
<dbReference type="GO" id="GO:0004721">
    <property type="term" value="F:phosphoprotein phosphatase activity"/>
    <property type="evidence" value="ECO:0007669"/>
    <property type="project" value="UniProtKB-KW"/>
</dbReference>
<keyword evidence="14" id="KW-0460">Magnesium</keyword>
<evidence type="ECO:0000256" key="5">
    <source>
        <dbReference type="ARBA" id="ARBA00012438"/>
    </source>
</evidence>
<dbReference type="PROSITE" id="PS50109">
    <property type="entry name" value="HIS_KIN"/>
    <property type="match status" value="1"/>
</dbReference>
<evidence type="ECO:0000256" key="21">
    <source>
        <dbReference type="ARBA" id="ARBA00040454"/>
    </source>
</evidence>
<evidence type="ECO:0000256" key="8">
    <source>
        <dbReference type="ARBA" id="ARBA00022679"/>
    </source>
</evidence>
<evidence type="ECO:0000256" key="13">
    <source>
        <dbReference type="ARBA" id="ARBA00022840"/>
    </source>
</evidence>
<evidence type="ECO:0000256" key="17">
    <source>
        <dbReference type="ARBA" id="ARBA00023012"/>
    </source>
</evidence>
<dbReference type="Gene3D" id="3.30.565.10">
    <property type="entry name" value="Histidine kinase-like ATPase, C-terminal domain"/>
    <property type="match status" value="1"/>
</dbReference>
<evidence type="ECO:0000256" key="20">
    <source>
        <dbReference type="ARBA" id="ARBA00023211"/>
    </source>
</evidence>
<keyword evidence="23" id="KW-0472">Membrane</keyword>
<keyword evidence="13" id="KW-0067">ATP-binding</keyword>
<dbReference type="PRINTS" id="PR00344">
    <property type="entry name" value="BCTRLSENSOR"/>
</dbReference>
<evidence type="ECO:0000256" key="3">
    <source>
        <dbReference type="ARBA" id="ARBA00001946"/>
    </source>
</evidence>
<evidence type="ECO:0000256" key="7">
    <source>
        <dbReference type="ARBA" id="ARBA00022553"/>
    </source>
</evidence>
<evidence type="ECO:0000259" key="25">
    <source>
        <dbReference type="PROSITE" id="PS50885"/>
    </source>
</evidence>
<evidence type="ECO:0000313" key="26">
    <source>
        <dbReference type="EMBL" id="RVW11411.1"/>
    </source>
</evidence>
<dbReference type="InterPro" id="IPR003661">
    <property type="entry name" value="HisK_dim/P_dom"/>
</dbReference>
<dbReference type="GO" id="GO:0005524">
    <property type="term" value="F:ATP binding"/>
    <property type="evidence" value="ECO:0007669"/>
    <property type="project" value="UniProtKB-KW"/>
</dbReference>
<evidence type="ECO:0000256" key="11">
    <source>
        <dbReference type="ARBA" id="ARBA00022777"/>
    </source>
</evidence>
<dbReference type="AlphaFoldDB" id="A0A438BKE5"/>
<evidence type="ECO:0000256" key="9">
    <source>
        <dbReference type="ARBA" id="ARBA00022692"/>
    </source>
</evidence>
<dbReference type="InterPro" id="IPR003660">
    <property type="entry name" value="HAMP_dom"/>
</dbReference>
<dbReference type="InterPro" id="IPR036890">
    <property type="entry name" value="HATPase_C_sf"/>
</dbReference>
<keyword evidence="9 23" id="KW-0812">Transmembrane</keyword>
<protein>
    <recommendedName>
        <fullName evidence="21">Signal transduction histidine-protein kinase/phosphatase MprB</fullName>
        <ecNumber evidence="5">2.7.13.3</ecNumber>
    </recommendedName>
    <alternativeName>
        <fullName evidence="22">Mycobacterial persistence regulator B</fullName>
    </alternativeName>
</protein>
<dbReference type="Proteomes" id="UP000286208">
    <property type="component" value="Unassembled WGS sequence"/>
</dbReference>
<keyword evidence="15" id="KW-0904">Protein phosphatase</keyword>
<organism evidence="26 27">
    <name type="scientific">Prescottella agglutinans</name>
    <dbReference type="NCBI Taxonomy" id="1644129"/>
    <lineage>
        <taxon>Bacteria</taxon>
        <taxon>Bacillati</taxon>
        <taxon>Actinomycetota</taxon>
        <taxon>Actinomycetes</taxon>
        <taxon>Mycobacteriales</taxon>
        <taxon>Nocardiaceae</taxon>
        <taxon>Prescottella</taxon>
    </lineage>
</organism>
<gene>
    <name evidence="26" type="ORF">EGT67_03075</name>
</gene>
<sequence length="441" mass="46962">MRRRILQSILAVVIFTGLLLGVPLIYTAWLWVEDFTRSDLQGRLDRMAAEIIVQEGSAGVVEDGLDTTSLRLVVPEGGKLVVVYPTPEEGAARLDIGAESVPSPLVESLSMGTSGSLRLEVPSDRMRTLQRQAVGAVTLLVLASMGAGAGVAVVTAKRLADPLKDVAERAARLAEGDFRPDSRRHDIPELDRVSDVLDSATVEISGRLQREHALVADVSHQLRSRLTAVRLRLDELSGHPDPDVVHEAEEAMAQVDRLTVAVDDLVRSSRDSGAANREPVSVVGELASVVADWQGPYKDAGRVLRLRGEPRLTSKATGSRLREAVSVLIDNSLQHGAGTCTVSVRLVSGPAGRGSAGGSRVCVEVSDEGEGVSDELAPHIFDRGFSGAGSTGVGLALARALVEADGGRLELQRRRPALFAVFLAPARDDVPTRVTGIHEPR</sequence>
<feature type="domain" description="HAMP" evidence="25">
    <location>
        <begin position="157"/>
        <end position="209"/>
    </location>
</feature>
<comment type="subcellular location">
    <subcellularLocation>
        <location evidence="4">Cell membrane</location>
        <topology evidence="4">Multi-pass membrane protein</topology>
    </subcellularLocation>
</comment>
<dbReference type="PANTHER" id="PTHR44936:SF9">
    <property type="entry name" value="SENSOR PROTEIN CREC"/>
    <property type="match status" value="1"/>
</dbReference>
<dbReference type="CDD" id="cd00082">
    <property type="entry name" value="HisKA"/>
    <property type="match status" value="1"/>
</dbReference>
<dbReference type="SMART" id="SM00387">
    <property type="entry name" value="HATPase_c"/>
    <property type="match status" value="1"/>
</dbReference>
<keyword evidence="18" id="KW-0346">Stress response</keyword>
<evidence type="ECO:0000256" key="6">
    <source>
        <dbReference type="ARBA" id="ARBA00022475"/>
    </source>
</evidence>
<evidence type="ECO:0000256" key="15">
    <source>
        <dbReference type="ARBA" id="ARBA00022912"/>
    </source>
</evidence>
<keyword evidence="11 26" id="KW-0418">Kinase</keyword>
<keyword evidence="10" id="KW-0547">Nucleotide-binding</keyword>
<accession>A0A438BKE5</accession>
<proteinExistence type="predicted"/>
<keyword evidence="8" id="KW-0808">Transferase</keyword>
<evidence type="ECO:0000256" key="16">
    <source>
        <dbReference type="ARBA" id="ARBA00022989"/>
    </source>
</evidence>
<keyword evidence="16 23" id="KW-1133">Transmembrane helix</keyword>
<keyword evidence="7" id="KW-0597">Phosphoprotein</keyword>
<evidence type="ECO:0000256" key="10">
    <source>
        <dbReference type="ARBA" id="ARBA00022741"/>
    </source>
</evidence>
<comment type="cofactor">
    <cofactor evidence="2">
        <name>Mn(2+)</name>
        <dbReference type="ChEBI" id="CHEBI:29035"/>
    </cofactor>
</comment>
<keyword evidence="19" id="KW-0843">Virulence</keyword>
<keyword evidence="27" id="KW-1185">Reference proteome</keyword>
<evidence type="ECO:0000256" key="22">
    <source>
        <dbReference type="ARBA" id="ARBA00041776"/>
    </source>
</evidence>
<keyword evidence="6" id="KW-1003">Cell membrane</keyword>
<evidence type="ECO:0000256" key="14">
    <source>
        <dbReference type="ARBA" id="ARBA00022842"/>
    </source>
</evidence>
<dbReference type="InterPro" id="IPR004358">
    <property type="entry name" value="Sig_transdc_His_kin-like_C"/>
</dbReference>
<feature type="transmembrane region" description="Helical" evidence="23">
    <location>
        <begin position="133"/>
        <end position="154"/>
    </location>
</feature>
<evidence type="ECO:0000313" key="27">
    <source>
        <dbReference type="Proteomes" id="UP000286208"/>
    </source>
</evidence>
<evidence type="ECO:0000256" key="4">
    <source>
        <dbReference type="ARBA" id="ARBA00004651"/>
    </source>
</evidence>
<dbReference type="RefSeq" id="WP_127914528.1">
    <property type="nucleotide sequence ID" value="NZ_RKLP01000001.1"/>
</dbReference>
<dbReference type="PANTHER" id="PTHR44936">
    <property type="entry name" value="SENSOR PROTEIN CREC"/>
    <property type="match status" value="1"/>
</dbReference>
<evidence type="ECO:0000256" key="2">
    <source>
        <dbReference type="ARBA" id="ARBA00001936"/>
    </source>
</evidence>
<name>A0A438BKE5_9NOCA</name>
<dbReference type="InterPro" id="IPR036097">
    <property type="entry name" value="HisK_dim/P_sf"/>
</dbReference>
<dbReference type="OrthoDB" id="5499837at2"/>
<dbReference type="Gene3D" id="1.10.287.130">
    <property type="match status" value="1"/>
</dbReference>
<dbReference type="InterPro" id="IPR005467">
    <property type="entry name" value="His_kinase_dom"/>
</dbReference>
<comment type="caution">
    <text evidence="26">The sequence shown here is derived from an EMBL/GenBank/DDBJ whole genome shotgun (WGS) entry which is preliminary data.</text>
</comment>
<dbReference type="Gene3D" id="6.10.340.10">
    <property type="match status" value="1"/>
</dbReference>
<dbReference type="Pfam" id="PF02518">
    <property type="entry name" value="HATPase_c"/>
    <property type="match status" value="1"/>
</dbReference>